<feature type="region of interest" description="Disordered" evidence="1">
    <location>
        <begin position="1"/>
        <end position="118"/>
    </location>
</feature>
<feature type="compositionally biased region" description="Basic and acidic residues" evidence="1">
    <location>
        <begin position="74"/>
        <end position="93"/>
    </location>
</feature>
<feature type="compositionally biased region" description="Polar residues" evidence="1">
    <location>
        <begin position="1"/>
        <end position="14"/>
    </location>
</feature>
<dbReference type="STRING" id="7375.A0A0L0CJM5"/>
<dbReference type="InterPro" id="IPR027417">
    <property type="entry name" value="P-loop_NTPase"/>
</dbReference>
<evidence type="ECO:0000256" key="1">
    <source>
        <dbReference type="SAM" id="MobiDB-lite"/>
    </source>
</evidence>
<dbReference type="OrthoDB" id="6134417at2759"/>
<dbReference type="Gene3D" id="2.130.10.10">
    <property type="entry name" value="YVTN repeat-like/Quinoprotein amine dehydrogenase"/>
    <property type="match status" value="2"/>
</dbReference>
<keyword evidence="3" id="KW-1185">Reference proteome</keyword>
<dbReference type="SUPFAM" id="SSF52540">
    <property type="entry name" value="P-loop containing nucleoside triphosphate hydrolases"/>
    <property type="match status" value="1"/>
</dbReference>
<feature type="compositionally biased region" description="Polar residues" evidence="1">
    <location>
        <begin position="96"/>
        <end position="118"/>
    </location>
</feature>
<dbReference type="InterPro" id="IPR011047">
    <property type="entry name" value="Quinoprotein_ADH-like_sf"/>
</dbReference>
<dbReference type="OMA" id="WIQTGAH"/>
<organism evidence="2 3">
    <name type="scientific">Lucilia cuprina</name>
    <name type="common">Green bottle fly</name>
    <name type="synonym">Australian sheep blowfly</name>
    <dbReference type="NCBI Taxonomy" id="7375"/>
    <lineage>
        <taxon>Eukaryota</taxon>
        <taxon>Metazoa</taxon>
        <taxon>Ecdysozoa</taxon>
        <taxon>Arthropoda</taxon>
        <taxon>Hexapoda</taxon>
        <taxon>Insecta</taxon>
        <taxon>Pterygota</taxon>
        <taxon>Neoptera</taxon>
        <taxon>Endopterygota</taxon>
        <taxon>Diptera</taxon>
        <taxon>Brachycera</taxon>
        <taxon>Muscomorpha</taxon>
        <taxon>Oestroidea</taxon>
        <taxon>Calliphoridae</taxon>
        <taxon>Luciliinae</taxon>
        <taxon>Lucilia</taxon>
    </lineage>
</organism>
<dbReference type="Gene3D" id="3.40.50.300">
    <property type="entry name" value="P-loop containing nucleotide triphosphate hydrolases"/>
    <property type="match status" value="1"/>
</dbReference>
<evidence type="ECO:0000313" key="2">
    <source>
        <dbReference type="EMBL" id="KNC32613.1"/>
    </source>
</evidence>
<dbReference type="Proteomes" id="UP000037069">
    <property type="component" value="Unassembled WGS sequence"/>
</dbReference>
<evidence type="ECO:0000313" key="3">
    <source>
        <dbReference type="Proteomes" id="UP000037069"/>
    </source>
</evidence>
<dbReference type="InterPro" id="IPR052752">
    <property type="entry name" value="NACHT-WD_repeat"/>
</dbReference>
<feature type="non-terminal residue" evidence="2">
    <location>
        <position position="1"/>
    </location>
</feature>
<protein>
    <submittedName>
        <fullName evidence="2">Uncharacterized protein</fullName>
    </submittedName>
</protein>
<gene>
    <name evidence="2" type="ORF">FF38_04525</name>
</gene>
<feature type="compositionally biased region" description="Basic and acidic residues" evidence="1">
    <location>
        <begin position="16"/>
        <end position="27"/>
    </location>
</feature>
<dbReference type="SUPFAM" id="SSF50998">
    <property type="entry name" value="Quinoprotein alcohol dehydrogenase-like"/>
    <property type="match status" value="1"/>
</dbReference>
<dbReference type="SMART" id="SM00320">
    <property type="entry name" value="WD40"/>
    <property type="match status" value="4"/>
</dbReference>
<name>A0A0L0CJM5_LUCCU</name>
<dbReference type="PANTHER" id="PTHR19871:SF37">
    <property type="entry name" value="GH25853P"/>
    <property type="match status" value="1"/>
</dbReference>
<reference evidence="2 3" key="1">
    <citation type="journal article" date="2015" name="Nat. Commun.">
        <title>Lucilia cuprina genome unlocks parasitic fly biology to underpin future interventions.</title>
        <authorList>
            <person name="Anstead C.A."/>
            <person name="Korhonen P.K."/>
            <person name="Young N.D."/>
            <person name="Hall R.S."/>
            <person name="Jex A.R."/>
            <person name="Murali S.C."/>
            <person name="Hughes D.S."/>
            <person name="Lee S.F."/>
            <person name="Perry T."/>
            <person name="Stroehlein A.J."/>
            <person name="Ansell B.R."/>
            <person name="Breugelmans B."/>
            <person name="Hofmann A."/>
            <person name="Qu J."/>
            <person name="Dugan S."/>
            <person name="Lee S.L."/>
            <person name="Chao H."/>
            <person name="Dinh H."/>
            <person name="Han Y."/>
            <person name="Doddapaneni H.V."/>
            <person name="Worley K.C."/>
            <person name="Muzny D.M."/>
            <person name="Ioannidis P."/>
            <person name="Waterhouse R.M."/>
            <person name="Zdobnov E.M."/>
            <person name="James P.J."/>
            <person name="Bagnall N.H."/>
            <person name="Kotze A.C."/>
            <person name="Gibbs R.A."/>
            <person name="Richards S."/>
            <person name="Batterham P."/>
            <person name="Gasser R.B."/>
        </authorList>
    </citation>
    <scope>NUCLEOTIDE SEQUENCE [LARGE SCALE GENOMIC DNA]</scope>
    <source>
        <strain evidence="2 3">LS</strain>
        <tissue evidence="2">Full body</tissue>
    </source>
</reference>
<feature type="compositionally biased region" description="Polar residues" evidence="1">
    <location>
        <begin position="29"/>
        <end position="44"/>
    </location>
</feature>
<dbReference type="EMBL" id="JRES01000300">
    <property type="protein sequence ID" value="KNC32613.1"/>
    <property type="molecule type" value="Genomic_DNA"/>
</dbReference>
<dbReference type="PANTHER" id="PTHR19871">
    <property type="entry name" value="BETA TRANSDUCIN-RELATED PROTEIN"/>
    <property type="match status" value="1"/>
</dbReference>
<proteinExistence type="predicted"/>
<dbReference type="Pfam" id="PF00400">
    <property type="entry name" value="WD40"/>
    <property type="match status" value="1"/>
</dbReference>
<comment type="caution">
    <text evidence="2">The sequence shown here is derived from an EMBL/GenBank/DDBJ whole genome shotgun (WGS) entry which is preliminary data.</text>
</comment>
<accession>A0A0L0CJM5</accession>
<dbReference type="InterPro" id="IPR015943">
    <property type="entry name" value="WD40/YVTN_repeat-like_dom_sf"/>
</dbReference>
<sequence>KKTTKMGNVCSSGQSKKKDSISEKSDDSYNINKNDQQTDNVNDNSDQRKAPLADPENVPDITNNESAVTVKGNDLIDSRNGEKLSSANKKESSESATVTAPNTEPNTAQADVSESKNTSTTYLSILQGKPLPGRKIERNKKIVIYILADNSPEYKKHKRVVYSLHKQLAKKCQSKGFEMFISDVHNVDAGNRVNNYSRLMEASRWTHSPLEAQGGHEEAANCLSEITRHTSSAYVIPILFLGSSLGIPMLPLTIESQDFTQVLTAANEDEKVLLEKWYIIDNCYQPMCHRLNTELCKNYSAAQDDELNLLLGVLLRLFSDDLKDSYMSTVVEQEVNNTVLMSQELAKRCIWIQTGPQYMKAPENATAYDHEVLRRMSKLYTELKSHLSEKNLIRILPTMNILDDELAVVIENLLEKSIASIFEEHVTKNNIPYNTNGVDHALLEEIELVGHYSKILAQNSPNFDIMNDIKRYIKDSTAHPLVVSGPSGCGKSVFISKIVENIHRWKPELNLVLRYANLGVRSSDLVSVLGSIASQMSILAHGHQIKMEHTLENYSKVIQDVIKSTKCFFVIIIDSVDDIMDGINLEWLPINLSNMCKIILTLTENNNEENPLIEKLIETGIPNRCFIKMKQFSERQWQDILSSGGGDFYAANGAIKMPQEWKMLHGKTPFHAKSLWWLAWLGHTSISMTDISEMLGKILQVMESKFSSDHSEIMMLILSLSEWGIRESDCIDIFHRISQIDAQVAFRVWSKFCWLMGPMLLTIRNIRIADKSFRNAILSRYKSKHAHVHQIIREYFDRQENYFTGLKEIVPIYNYQKFLKLPYHHFCNVMEDHLGLNKVEILFHCFYFTELQWMADKVHATGPAHLMSDVLISEKISGTSDQPYVHIRLLKDFLKKYMHELNYDGHQFFTLIKFYMKSRIREDPSLNDDQIIRSWLECTNELEIPFLDIINTNFGDELQTGKISYDVIVNLPHPGFFVASISTEREEICIWDVKSCSRVRILKGIPQPTAMCPFGTYNAAVLCRREIKVINLDDGKFKVALKGVMNQKMPYFGLHDQKHLVCLSRNRMYVNLMNLDSGDCVTTFKAGEDRFLNSLLVSGDGRILVCGDETQKPFPLLVWHLTQRKLLYDLRIPHHDFITSLSAITHEGSYVCVVAKELNEPTPNFIVVYDLQSGTLFKKWKPTCNTVSLAISQVNACVIAGLEDAKILIWDLVTGNCRSTLIGHNAPVTSLKIDPMGKVLMSTDKEGRDNALRLWELSTGKSLAVFKPPGQISACEVLPNCTYIVVALTNKTELLTLSLNNFAMDLTPDDSLYVLYGNQDNQNKVFQLNSEPI</sequence>
<dbReference type="InterPro" id="IPR001680">
    <property type="entry name" value="WD40_rpt"/>
</dbReference>